<protein>
    <recommendedName>
        <fullName evidence="3">DUF3299 domain-containing protein</fullName>
    </recommendedName>
</protein>
<reference evidence="1 2" key="1">
    <citation type="submission" date="2023-03" db="EMBL/GenBank/DDBJ databases">
        <title>Thalassotalea loyana LMG 22536T draft genome sequence.</title>
        <authorList>
            <person name="Sawabe T."/>
        </authorList>
    </citation>
    <scope>NUCLEOTIDE SEQUENCE [LARGE SCALE GENOMIC DNA]</scope>
    <source>
        <strain evidence="1 2">LMG 22536</strain>
    </source>
</reference>
<evidence type="ECO:0008006" key="3">
    <source>
        <dbReference type="Google" id="ProtNLM"/>
    </source>
</evidence>
<dbReference type="Pfam" id="PF11736">
    <property type="entry name" value="DUF3299"/>
    <property type="match status" value="1"/>
</dbReference>
<accession>A0ABQ6HFL8</accession>
<evidence type="ECO:0000313" key="2">
    <source>
        <dbReference type="Proteomes" id="UP001157134"/>
    </source>
</evidence>
<dbReference type="InterPro" id="IPR021727">
    <property type="entry name" value="DUF3299"/>
</dbReference>
<dbReference type="EMBL" id="BSSV01000008">
    <property type="protein sequence ID" value="GLX86891.1"/>
    <property type="molecule type" value="Genomic_DNA"/>
</dbReference>
<gene>
    <name evidence="1" type="ORF">tloyanaT_31440</name>
</gene>
<name>A0ABQ6HFL8_9GAMM</name>
<keyword evidence="2" id="KW-1185">Reference proteome</keyword>
<evidence type="ECO:0000313" key="1">
    <source>
        <dbReference type="EMBL" id="GLX86891.1"/>
    </source>
</evidence>
<dbReference type="Proteomes" id="UP001157134">
    <property type="component" value="Unassembled WGS sequence"/>
</dbReference>
<dbReference type="PROSITE" id="PS51257">
    <property type="entry name" value="PROKAR_LIPOPROTEIN"/>
    <property type="match status" value="1"/>
</dbReference>
<organism evidence="1 2">
    <name type="scientific">Thalassotalea loyana</name>
    <dbReference type="NCBI Taxonomy" id="280483"/>
    <lineage>
        <taxon>Bacteria</taxon>
        <taxon>Pseudomonadati</taxon>
        <taxon>Pseudomonadota</taxon>
        <taxon>Gammaproteobacteria</taxon>
        <taxon>Alteromonadales</taxon>
        <taxon>Colwelliaceae</taxon>
        <taxon>Thalassotalea</taxon>
    </lineage>
</organism>
<sequence length="211" mass="23764">MRQLFIALFALSLFACEKQSVNQATDSTVNVEQSKVSKSRDTNKSFETIEWVQLIPADDLEILLNPPEYLMNIPDGSFEDQISSSIQNAMIAQDGSNERYEQALMSTRVIPEMDGKDIKIPGFVVPVEVNEEQKITSFFLVPFFGACLHAPPPPPNQIIYIEATEGVEIVNLYDAVWVSGKLSAEMFEDQIATSAYTMQLDNFEYFYEPTP</sequence>
<comment type="caution">
    <text evidence="1">The sequence shown here is derived from an EMBL/GenBank/DDBJ whole genome shotgun (WGS) entry which is preliminary data.</text>
</comment>
<dbReference type="RefSeq" id="WP_284300393.1">
    <property type="nucleotide sequence ID" value="NZ_BSSV01000008.1"/>
</dbReference>
<proteinExistence type="predicted"/>
<dbReference type="Gene3D" id="2.40.50.870">
    <property type="entry name" value="Protein of unknown function (DUF3299)"/>
    <property type="match status" value="1"/>
</dbReference>